<protein>
    <submittedName>
        <fullName evidence="2">Uncharacterized protein</fullName>
    </submittedName>
</protein>
<reference evidence="2" key="1">
    <citation type="journal article" date="2018" name="Genome Res.">
        <title>The genomic architecture and molecular evolution of ant odorant receptors.</title>
        <authorList>
            <person name="McKenzie S.K."/>
            <person name="Kronauer D.J.C."/>
        </authorList>
    </citation>
    <scope>NUCLEOTIDE SEQUENCE [LARGE SCALE GENOMIC DNA]</scope>
    <source>
        <strain evidence="2">Clonal line C1</strain>
    </source>
</reference>
<reference evidence="2" key="2">
    <citation type="submission" date="2018-07" db="EMBL/GenBank/DDBJ databases">
        <authorList>
            <person name="Mckenzie S.K."/>
            <person name="Kronauer D.J.C."/>
        </authorList>
    </citation>
    <scope>NUCLEOTIDE SEQUENCE</scope>
    <source>
        <strain evidence="2">Clonal line C1</strain>
    </source>
</reference>
<feature type="non-terminal residue" evidence="2">
    <location>
        <position position="1"/>
    </location>
</feature>
<sequence length="210" mass="24519">FLLRRNKLVSHKADLKANARRKGDSTHSRFAMDRYEEEAEDSDNETDPEQLLNEWLGELDSLTVDFTRLNQDDIANMLCGTFKKKRRYAGDEYRLVRSNTMPRVVSGMRDTSMVPVRRTKSSRAAARPPLIKDLLHMLRRGRKRKGEENGMAALGAEEEERWNASWSEMERDNERRKEKVAVDTEEREQPWKLENTGWRGKRSNSGYNGE</sequence>
<accession>A0A3L8DT51</accession>
<dbReference type="EMBL" id="QOIP01000004">
    <property type="protein sequence ID" value="RLU23561.1"/>
    <property type="molecule type" value="Genomic_DNA"/>
</dbReference>
<organism evidence="2">
    <name type="scientific">Ooceraea biroi</name>
    <name type="common">Clonal raider ant</name>
    <name type="synonym">Cerapachys biroi</name>
    <dbReference type="NCBI Taxonomy" id="2015173"/>
    <lineage>
        <taxon>Eukaryota</taxon>
        <taxon>Metazoa</taxon>
        <taxon>Ecdysozoa</taxon>
        <taxon>Arthropoda</taxon>
        <taxon>Hexapoda</taxon>
        <taxon>Insecta</taxon>
        <taxon>Pterygota</taxon>
        <taxon>Neoptera</taxon>
        <taxon>Endopterygota</taxon>
        <taxon>Hymenoptera</taxon>
        <taxon>Apocrita</taxon>
        <taxon>Aculeata</taxon>
        <taxon>Formicoidea</taxon>
        <taxon>Formicidae</taxon>
        <taxon>Dorylinae</taxon>
        <taxon>Ooceraea</taxon>
    </lineage>
</organism>
<feature type="region of interest" description="Disordered" evidence="1">
    <location>
        <begin position="142"/>
        <end position="210"/>
    </location>
</feature>
<feature type="compositionally biased region" description="Basic and acidic residues" evidence="1">
    <location>
        <begin position="168"/>
        <end position="191"/>
    </location>
</feature>
<comment type="caution">
    <text evidence="2">The sequence shown here is derived from an EMBL/GenBank/DDBJ whole genome shotgun (WGS) entry which is preliminary data.</text>
</comment>
<gene>
    <name evidence="2" type="ORF">DMN91_003766</name>
</gene>
<dbReference type="AlphaFoldDB" id="A0A3L8DT51"/>
<dbReference type="Proteomes" id="UP000279307">
    <property type="component" value="Chromosome 4"/>
</dbReference>
<evidence type="ECO:0000313" key="2">
    <source>
        <dbReference type="EMBL" id="RLU23561.1"/>
    </source>
</evidence>
<evidence type="ECO:0000256" key="1">
    <source>
        <dbReference type="SAM" id="MobiDB-lite"/>
    </source>
</evidence>
<name>A0A3L8DT51_OOCBI</name>
<proteinExistence type="predicted"/>